<feature type="compositionally biased region" description="Basic and acidic residues" evidence="1">
    <location>
        <begin position="39"/>
        <end position="48"/>
    </location>
</feature>
<reference evidence="2" key="1">
    <citation type="submission" date="2012-09" db="EMBL/GenBank/DDBJ databases">
        <title>Metagenomic Characterization of a Microbial Community in Wastewater Detects High Levels of Antibiotic Resistance.</title>
        <authorList>
            <person name="Abrams M."/>
            <person name="Caldwell A."/>
            <person name="Vandaei E."/>
            <person name="Lee W."/>
            <person name="Perrott J."/>
            <person name="Khan S.Y."/>
            <person name="Ta J."/>
            <person name="Romero D."/>
            <person name="Nguyen V."/>
            <person name="Pourmand N."/>
            <person name="Ouverney C.C."/>
        </authorList>
    </citation>
    <scope>NUCLEOTIDE SEQUENCE</scope>
</reference>
<name>L7VUY1_9BACT</name>
<feature type="compositionally biased region" description="Basic and acidic residues" evidence="1">
    <location>
        <begin position="10"/>
        <end position="21"/>
    </location>
</feature>
<organism evidence="2">
    <name type="scientific">uncultured bacterium A1Q1_fos_324</name>
    <dbReference type="NCBI Taxonomy" id="1256572"/>
    <lineage>
        <taxon>Bacteria</taxon>
        <taxon>environmental samples</taxon>
    </lineage>
</organism>
<feature type="region of interest" description="Disordered" evidence="1">
    <location>
        <begin position="1"/>
        <end position="48"/>
    </location>
</feature>
<dbReference type="AlphaFoldDB" id="L7VUY1"/>
<sequence>MSNRQCKWKIGRENEDPRFGEKSTITRADEYAVKSVDNPSDRHEERED</sequence>
<dbReference type="EMBL" id="JX649861">
    <property type="protein sequence ID" value="AGC71096.1"/>
    <property type="molecule type" value="Genomic_DNA"/>
</dbReference>
<protein>
    <submittedName>
        <fullName evidence="2">Uncharacterized protein</fullName>
    </submittedName>
</protein>
<proteinExistence type="predicted"/>
<accession>L7VUY1</accession>
<evidence type="ECO:0000313" key="2">
    <source>
        <dbReference type="EMBL" id="AGC71096.1"/>
    </source>
</evidence>
<evidence type="ECO:0000256" key="1">
    <source>
        <dbReference type="SAM" id="MobiDB-lite"/>
    </source>
</evidence>